<dbReference type="PANTHER" id="PTHR14334">
    <property type="entry name" value="B-CELL ANTIGEN RECEPTOR COMPLEX-ASSOCIATED PROTEIN"/>
    <property type="match status" value="1"/>
</dbReference>
<dbReference type="InterPro" id="IPR007110">
    <property type="entry name" value="Ig-like_dom"/>
</dbReference>
<keyword evidence="3" id="KW-0732">Signal</keyword>
<evidence type="ECO:0000259" key="4">
    <source>
        <dbReference type="PROSITE" id="PS50835"/>
    </source>
</evidence>
<reference evidence="5" key="1">
    <citation type="submission" date="2025-08" db="UniProtKB">
        <authorList>
            <consortium name="Ensembl"/>
        </authorList>
    </citation>
    <scope>IDENTIFICATION</scope>
</reference>
<protein>
    <recommendedName>
        <fullName evidence="4">Ig-like domain-containing protein</fullName>
    </recommendedName>
</protein>
<dbReference type="GO" id="GO:0009897">
    <property type="term" value="C:external side of plasma membrane"/>
    <property type="evidence" value="ECO:0007669"/>
    <property type="project" value="TreeGrafter"/>
</dbReference>
<dbReference type="GO" id="GO:0050853">
    <property type="term" value="P:B cell receptor signaling pathway"/>
    <property type="evidence" value="ECO:0007669"/>
    <property type="project" value="TreeGrafter"/>
</dbReference>
<dbReference type="InterPro" id="IPR003599">
    <property type="entry name" value="Ig_sub"/>
</dbReference>
<keyword evidence="2" id="KW-1133">Transmembrane helix</keyword>
<keyword evidence="6" id="KW-1185">Reference proteome</keyword>
<dbReference type="Gene3D" id="2.60.40.10">
    <property type="entry name" value="Immunoglobulins"/>
    <property type="match status" value="1"/>
</dbReference>
<sequence>HCSFQMLLLIFSVCGCIFLCCLRQEPEVMEVAPGSNVTMKCHYQGNFSAGGEIRVRWKCNISIIATDRVNVTVIQNGSFYLNLTSVRRNESGTYVCEVILEIPILSHMEGKGTVLIVTAAVSDTRKHIFFIALWTALSMAALTVVTGFLICCKYKSMPNLNGKLQYVKNLS</sequence>
<reference evidence="5" key="2">
    <citation type="submission" date="2025-09" db="UniProtKB">
        <authorList>
            <consortium name="Ensembl"/>
        </authorList>
    </citation>
    <scope>IDENTIFICATION</scope>
</reference>
<dbReference type="AlphaFoldDB" id="A0A3B3QR27"/>
<organism evidence="5 6">
    <name type="scientific">Paramormyrops kingsleyae</name>
    <dbReference type="NCBI Taxonomy" id="1676925"/>
    <lineage>
        <taxon>Eukaryota</taxon>
        <taxon>Metazoa</taxon>
        <taxon>Chordata</taxon>
        <taxon>Craniata</taxon>
        <taxon>Vertebrata</taxon>
        <taxon>Euteleostomi</taxon>
        <taxon>Actinopterygii</taxon>
        <taxon>Neopterygii</taxon>
        <taxon>Teleostei</taxon>
        <taxon>Osteoglossocephala</taxon>
        <taxon>Osteoglossomorpha</taxon>
        <taxon>Osteoglossiformes</taxon>
        <taxon>Mormyridae</taxon>
        <taxon>Paramormyrops</taxon>
    </lineage>
</organism>
<dbReference type="PROSITE" id="PS50835">
    <property type="entry name" value="IG_LIKE"/>
    <property type="match status" value="1"/>
</dbReference>
<feature type="chain" id="PRO_5017383028" description="Ig-like domain-containing protein" evidence="3">
    <location>
        <begin position="24"/>
        <end position="171"/>
    </location>
</feature>
<dbReference type="GO" id="GO:0030183">
    <property type="term" value="P:B cell differentiation"/>
    <property type="evidence" value="ECO:0007669"/>
    <property type="project" value="TreeGrafter"/>
</dbReference>
<name>A0A3B3QR27_9TELE</name>
<evidence type="ECO:0000313" key="6">
    <source>
        <dbReference type="Proteomes" id="UP000261540"/>
    </source>
</evidence>
<dbReference type="SMART" id="SM00409">
    <property type="entry name" value="IG"/>
    <property type="match status" value="1"/>
</dbReference>
<dbReference type="PANTHER" id="PTHR14334:SF3">
    <property type="entry name" value="TRANSMEMBRANE AND IMMUNOGLOBULIN DOMAIN CONTAINING 2"/>
    <property type="match status" value="1"/>
</dbReference>
<dbReference type="Ensembl" id="ENSPKIT00000031929.1">
    <property type="protein sequence ID" value="ENSPKIP00000007861.1"/>
    <property type="gene ID" value="ENSPKIG00000023595.1"/>
</dbReference>
<feature type="domain" description="Ig-like" evidence="4">
    <location>
        <begin position="30"/>
        <end position="98"/>
    </location>
</feature>
<dbReference type="Proteomes" id="UP000261540">
    <property type="component" value="Unplaced"/>
</dbReference>
<keyword evidence="2" id="KW-0812">Transmembrane</keyword>
<evidence type="ECO:0000313" key="5">
    <source>
        <dbReference type="Ensembl" id="ENSPKIP00000007861.1"/>
    </source>
</evidence>
<evidence type="ECO:0000256" key="2">
    <source>
        <dbReference type="SAM" id="Phobius"/>
    </source>
</evidence>
<dbReference type="Pfam" id="PF07679">
    <property type="entry name" value="I-set"/>
    <property type="match status" value="1"/>
</dbReference>
<dbReference type="InterPro" id="IPR013783">
    <property type="entry name" value="Ig-like_fold"/>
</dbReference>
<accession>A0A3B3QR27</accession>
<proteinExistence type="predicted"/>
<keyword evidence="2" id="KW-0472">Membrane</keyword>
<feature type="transmembrane region" description="Helical" evidence="2">
    <location>
        <begin position="128"/>
        <end position="151"/>
    </location>
</feature>
<dbReference type="InterPro" id="IPR036179">
    <property type="entry name" value="Ig-like_dom_sf"/>
</dbReference>
<feature type="signal peptide" evidence="3">
    <location>
        <begin position="1"/>
        <end position="23"/>
    </location>
</feature>
<dbReference type="GO" id="GO:0019815">
    <property type="term" value="C:B cell receptor complex"/>
    <property type="evidence" value="ECO:0007669"/>
    <property type="project" value="TreeGrafter"/>
</dbReference>
<dbReference type="SUPFAM" id="SSF48726">
    <property type="entry name" value="Immunoglobulin"/>
    <property type="match status" value="1"/>
</dbReference>
<evidence type="ECO:0000256" key="1">
    <source>
        <dbReference type="ARBA" id="ARBA00023319"/>
    </source>
</evidence>
<dbReference type="InterPro" id="IPR013098">
    <property type="entry name" value="Ig_I-set"/>
</dbReference>
<keyword evidence="1" id="KW-0393">Immunoglobulin domain</keyword>
<evidence type="ECO:0000256" key="3">
    <source>
        <dbReference type="SAM" id="SignalP"/>
    </source>
</evidence>